<evidence type="ECO:0000313" key="3">
    <source>
        <dbReference type="EMBL" id="OGD70370.1"/>
    </source>
</evidence>
<dbReference type="GO" id="GO:0003676">
    <property type="term" value="F:nucleic acid binding"/>
    <property type="evidence" value="ECO:0007669"/>
    <property type="project" value="InterPro"/>
</dbReference>
<dbReference type="InterPro" id="IPR011856">
    <property type="entry name" value="tRNA_endonuc-like_dom_sf"/>
</dbReference>
<dbReference type="NCBIfam" id="NF009154">
    <property type="entry name" value="PRK12497.3-3"/>
    <property type="match status" value="1"/>
</dbReference>
<evidence type="ECO:0000256" key="2">
    <source>
        <dbReference type="HAMAP-Rule" id="MF_00048"/>
    </source>
</evidence>
<dbReference type="InterPro" id="IPR011335">
    <property type="entry name" value="Restrct_endonuc-II-like"/>
</dbReference>
<dbReference type="PANTHER" id="PTHR34039:SF1">
    <property type="entry name" value="UPF0102 PROTEIN YRAN"/>
    <property type="match status" value="1"/>
</dbReference>
<dbReference type="Gene3D" id="3.40.1350.10">
    <property type="match status" value="1"/>
</dbReference>
<dbReference type="InterPro" id="IPR003509">
    <property type="entry name" value="UPF0102_YraN-like"/>
</dbReference>
<dbReference type="NCBIfam" id="NF009150">
    <property type="entry name" value="PRK12497.1-3"/>
    <property type="match status" value="1"/>
</dbReference>
<comment type="similarity">
    <text evidence="1 2">Belongs to the UPF0102 family.</text>
</comment>
<dbReference type="AlphaFoldDB" id="A0A1F5ESN7"/>
<organism evidence="3 4">
    <name type="scientific">Candidatus Collierbacteria bacterium RIFCSPHIGHO2_02_FULL_49_10</name>
    <dbReference type="NCBI Taxonomy" id="1817723"/>
    <lineage>
        <taxon>Bacteria</taxon>
        <taxon>Candidatus Collieribacteriota</taxon>
    </lineage>
</organism>
<comment type="caution">
    <text evidence="3">The sequence shown here is derived from an EMBL/GenBank/DDBJ whole genome shotgun (WGS) entry which is preliminary data.</text>
</comment>
<proteinExistence type="inferred from homology"/>
<dbReference type="HAMAP" id="MF_00048">
    <property type="entry name" value="UPF0102"/>
    <property type="match status" value="1"/>
</dbReference>
<dbReference type="EMBL" id="MFAH01000056">
    <property type="protein sequence ID" value="OGD70370.1"/>
    <property type="molecule type" value="Genomic_DNA"/>
</dbReference>
<evidence type="ECO:0000313" key="4">
    <source>
        <dbReference type="Proteomes" id="UP000177390"/>
    </source>
</evidence>
<protein>
    <recommendedName>
        <fullName evidence="2">UPF0102 protein A3D09_00340</fullName>
    </recommendedName>
</protein>
<evidence type="ECO:0000256" key="1">
    <source>
        <dbReference type="ARBA" id="ARBA00006738"/>
    </source>
</evidence>
<accession>A0A1F5ESN7</accession>
<dbReference type="PANTHER" id="PTHR34039">
    <property type="entry name" value="UPF0102 PROTEIN YRAN"/>
    <property type="match status" value="1"/>
</dbReference>
<dbReference type="Proteomes" id="UP000177390">
    <property type="component" value="Unassembled WGS sequence"/>
</dbReference>
<dbReference type="CDD" id="cd20736">
    <property type="entry name" value="PoNe_Nuclease"/>
    <property type="match status" value="1"/>
</dbReference>
<reference evidence="3 4" key="1">
    <citation type="journal article" date="2016" name="Nat. Commun.">
        <title>Thousands of microbial genomes shed light on interconnected biogeochemical processes in an aquifer system.</title>
        <authorList>
            <person name="Anantharaman K."/>
            <person name="Brown C.T."/>
            <person name="Hug L.A."/>
            <person name="Sharon I."/>
            <person name="Castelle C.J."/>
            <person name="Probst A.J."/>
            <person name="Thomas B.C."/>
            <person name="Singh A."/>
            <person name="Wilkins M.J."/>
            <person name="Karaoz U."/>
            <person name="Brodie E.L."/>
            <person name="Williams K.H."/>
            <person name="Hubbard S.S."/>
            <person name="Banfield J.F."/>
        </authorList>
    </citation>
    <scope>NUCLEOTIDE SEQUENCE [LARGE SCALE GENOMIC DNA]</scope>
</reference>
<gene>
    <name evidence="3" type="ORF">A3D09_00340</name>
</gene>
<dbReference type="Pfam" id="PF02021">
    <property type="entry name" value="UPF0102"/>
    <property type="match status" value="1"/>
</dbReference>
<sequence length="117" mass="13367">MKQENRKTGNLGESLAVDFLKEKGFEIITRNFATRFGEIDIVVKKDGVLVFVEVKTKRGDFFGSPEEMVGRNKVERVRRMAQIYLDGEEAACRIDMVAVVLGTDDRVVRINHYKNLT</sequence>
<dbReference type="SUPFAM" id="SSF52980">
    <property type="entry name" value="Restriction endonuclease-like"/>
    <property type="match status" value="1"/>
</dbReference>
<name>A0A1F5ESN7_9BACT</name>